<dbReference type="InterPro" id="IPR052048">
    <property type="entry name" value="ST_Response_Regulator"/>
</dbReference>
<comment type="caution">
    <text evidence="4">The sequence shown here is derived from an EMBL/GenBank/DDBJ whole genome shotgun (WGS) entry which is preliminary data.</text>
</comment>
<dbReference type="CDD" id="cd17589">
    <property type="entry name" value="REC_TPR"/>
    <property type="match status" value="1"/>
</dbReference>
<feature type="modified residue" description="4-aspartylphosphate" evidence="1">
    <location>
        <position position="67"/>
    </location>
</feature>
<dbReference type="InterPro" id="IPR011006">
    <property type="entry name" value="CheY-like_superfamily"/>
</dbReference>
<keyword evidence="2" id="KW-0802">TPR repeat</keyword>
<dbReference type="Gene3D" id="3.40.50.2300">
    <property type="match status" value="1"/>
</dbReference>
<dbReference type="SMART" id="SM00448">
    <property type="entry name" value="REC"/>
    <property type="match status" value="1"/>
</dbReference>
<keyword evidence="5" id="KW-1185">Reference proteome</keyword>
<dbReference type="InterPro" id="IPR019734">
    <property type="entry name" value="TPR_rpt"/>
</dbReference>
<dbReference type="RefSeq" id="WP_135802368.1">
    <property type="nucleotide sequence ID" value="NZ_SRPF01000001.1"/>
</dbReference>
<dbReference type="SMART" id="SM00028">
    <property type="entry name" value="TPR"/>
    <property type="match status" value="3"/>
</dbReference>
<dbReference type="EMBL" id="SRPF01000001">
    <property type="protein sequence ID" value="TGN41983.1"/>
    <property type="molecule type" value="Genomic_DNA"/>
</dbReference>
<dbReference type="Pfam" id="PF14559">
    <property type="entry name" value="TPR_19"/>
    <property type="match status" value="1"/>
</dbReference>
<proteinExistence type="predicted"/>
<dbReference type="Proteomes" id="UP000298325">
    <property type="component" value="Unassembled WGS sequence"/>
</dbReference>
<dbReference type="PANTHER" id="PTHR43228:SF1">
    <property type="entry name" value="TWO-COMPONENT RESPONSE REGULATOR ARR22"/>
    <property type="match status" value="1"/>
</dbReference>
<dbReference type="GO" id="GO:0000160">
    <property type="term" value="P:phosphorelay signal transduction system"/>
    <property type="evidence" value="ECO:0007669"/>
    <property type="project" value="InterPro"/>
</dbReference>
<dbReference type="OrthoDB" id="7298659at2"/>
<evidence type="ECO:0000256" key="2">
    <source>
        <dbReference type="PROSITE-ProRule" id="PRU00339"/>
    </source>
</evidence>
<gene>
    <name evidence="4" type="ORF">E5Q11_05595</name>
</gene>
<feature type="domain" description="Response regulatory" evidence="3">
    <location>
        <begin position="17"/>
        <end position="136"/>
    </location>
</feature>
<dbReference type="SUPFAM" id="SSF48452">
    <property type="entry name" value="TPR-like"/>
    <property type="match status" value="2"/>
</dbReference>
<reference evidence="4 5" key="1">
    <citation type="submission" date="2019-04" db="EMBL/GenBank/DDBJ databases">
        <authorList>
            <person name="Park S."/>
            <person name="Yoon J.-H."/>
        </authorList>
    </citation>
    <scope>NUCLEOTIDE SEQUENCE [LARGE SCALE GENOMIC DNA]</scope>
    <source>
        <strain evidence="4 5">HJM-18</strain>
    </source>
</reference>
<dbReference type="SUPFAM" id="SSF52172">
    <property type="entry name" value="CheY-like"/>
    <property type="match status" value="1"/>
</dbReference>
<dbReference type="InterPro" id="IPR011990">
    <property type="entry name" value="TPR-like_helical_dom_sf"/>
</dbReference>
<evidence type="ECO:0000313" key="4">
    <source>
        <dbReference type="EMBL" id="TGN41983.1"/>
    </source>
</evidence>
<name>A0A4Z1CCV0_9GAMM</name>
<organism evidence="4 5">
    <name type="scientific">Marinobacter confluentis</name>
    <dbReference type="NCBI Taxonomy" id="1697557"/>
    <lineage>
        <taxon>Bacteria</taxon>
        <taxon>Pseudomonadati</taxon>
        <taxon>Pseudomonadota</taxon>
        <taxon>Gammaproteobacteria</taxon>
        <taxon>Pseudomonadales</taxon>
        <taxon>Marinobacteraceae</taxon>
        <taxon>Marinobacter</taxon>
    </lineage>
</organism>
<dbReference type="Gene3D" id="1.25.40.10">
    <property type="entry name" value="Tetratricopeptide repeat domain"/>
    <property type="match status" value="1"/>
</dbReference>
<dbReference type="Pfam" id="PF00072">
    <property type="entry name" value="Response_reg"/>
    <property type="match status" value="1"/>
</dbReference>
<dbReference type="PROSITE" id="PS50005">
    <property type="entry name" value="TPR"/>
    <property type="match status" value="2"/>
</dbReference>
<dbReference type="InterPro" id="IPR001789">
    <property type="entry name" value="Sig_transdc_resp-reg_receiver"/>
</dbReference>
<keyword evidence="1" id="KW-0597">Phosphoprotein</keyword>
<dbReference type="AlphaFoldDB" id="A0A4Z1CCV0"/>
<evidence type="ECO:0000256" key="1">
    <source>
        <dbReference type="PROSITE-ProRule" id="PRU00169"/>
    </source>
</evidence>
<dbReference type="PROSITE" id="PS50110">
    <property type="entry name" value="RESPONSE_REGULATORY"/>
    <property type="match status" value="1"/>
</dbReference>
<evidence type="ECO:0000313" key="5">
    <source>
        <dbReference type="Proteomes" id="UP000298325"/>
    </source>
</evidence>
<accession>A0A4Z1CCV0</accession>
<evidence type="ECO:0000259" key="3">
    <source>
        <dbReference type="PROSITE" id="PS50110"/>
    </source>
</evidence>
<feature type="repeat" description="TPR" evidence="2">
    <location>
        <begin position="454"/>
        <end position="487"/>
    </location>
</feature>
<dbReference type="PANTHER" id="PTHR43228">
    <property type="entry name" value="TWO-COMPONENT RESPONSE REGULATOR"/>
    <property type="match status" value="1"/>
</dbReference>
<feature type="repeat" description="TPR" evidence="2">
    <location>
        <begin position="240"/>
        <end position="273"/>
    </location>
</feature>
<sequence>MNDSSVTSNTTDFGKLSYLIVDDFESFRLSMREMLRSFGAEKIESAAKASPAIQFCAYNHVDVVLCDFNLGDGKNGQHILEELRHKKLLKRSSIFLMITAETSKEMVMGAREYQPDAYLTKPINRAMLVKRLDSLVSQRAALLPINREIDRENYPEAISLCLKYLPTQPRYKTWLMKTLADLYYQVGDFSHALKIYQDVLHQRDLSWASLGHGRILLATGNVDEAAGTLTSLVEKHPDYMEAYDLLAEALEKKGKPVQAQRILEKAAELSPNALLRQKQLAGLAASNQDLSTASEAWKKTVSLGVHSIHDSSEHYLALGQSLSDLSEGDTSSDGYARADEALATLRRMERRFPEEENIKVRSRVVQSRVHAGQGNQMEANKALESVSEELANSETIDPELGIDYAKTLFRLDRDSEAKELLGTLSQRCADDPVLLKKIENLLDEPVGFQQKLKARGLNRDGIKAFESDNLDEAIKTFNEALTIVPDHAALNLNLCQVLMKKQQTTGDTQLLSQASKHLERLANLPEQHRQYRRLVSLRKKLQGMME</sequence>
<protein>
    <submittedName>
        <fullName evidence="4">Tetratricopeptide repeat protein</fullName>
    </submittedName>
</protein>